<evidence type="ECO:0000259" key="6">
    <source>
        <dbReference type="PROSITE" id="PS51672"/>
    </source>
</evidence>
<dbReference type="PROSITE" id="PS51672">
    <property type="entry name" value="ACT_LIKE"/>
    <property type="match status" value="1"/>
</dbReference>
<proteinExistence type="predicted"/>
<protein>
    <submittedName>
        <fullName evidence="7">Threonine ammonia-lyase, biosynthetic</fullName>
        <ecNumber evidence="7">4.3.1.19</ecNumber>
    </submittedName>
</protein>
<evidence type="ECO:0000313" key="8">
    <source>
        <dbReference type="Proteomes" id="UP000671119"/>
    </source>
</evidence>
<keyword evidence="3" id="KW-0663">Pyridoxal phosphate</keyword>
<dbReference type="Pfam" id="PF00585">
    <property type="entry name" value="Thr_dehydrat_C"/>
    <property type="match status" value="1"/>
</dbReference>
<dbReference type="PANTHER" id="PTHR48078:SF11">
    <property type="entry name" value="THREONINE DEHYDRATASE, MITOCHONDRIAL"/>
    <property type="match status" value="1"/>
</dbReference>
<keyword evidence="4 7" id="KW-0456">Lyase</keyword>
<dbReference type="InterPro" id="IPR050147">
    <property type="entry name" value="Ser/Thr_Dehydratase"/>
</dbReference>
<reference evidence="7 8" key="1">
    <citation type="submission" date="2021-03" db="EMBL/GenBank/DDBJ databases">
        <title>Whole Genome Sequencing of Mycobacterium tuberculosis clinical isolates from Arunachal Pradesh, India.</title>
        <authorList>
            <person name="Singh S."/>
            <person name="Mudliar S.R."/>
            <person name="Kulsum U."/>
            <person name="Rufai S.B."/>
            <person name="Singh P.K."/>
            <person name="Umpo M."/>
            <person name="Nyori M."/>
        </authorList>
    </citation>
    <scope>NUCLEOTIDE SEQUENCE [LARGE SCALE GENOMIC DNA]</scope>
    <source>
        <strain evidence="7 8">OMICS/BPL/0142/20/SP</strain>
    </source>
</reference>
<dbReference type="EC" id="4.3.1.19" evidence="7"/>
<evidence type="ECO:0000256" key="4">
    <source>
        <dbReference type="ARBA" id="ARBA00023239"/>
    </source>
</evidence>
<evidence type="ECO:0000256" key="1">
    <source>
        <dbReference type="ARBA" id="ARBA00001933"/>
    </source>
</evidence>
<comment type="cofactor">
    <cofactor evidence="1">
        <name>pyridoxal 5'-phosphate</name>
        <dbReference type="ChEBI" id="CHEBI:597326"/>
    </cofactor>
</comment>
<dbReference type="GO" id="GO:0004794">
    <property type="term" value="F:threonine deaminase activity"/>
    <property type="evidence" value="ECO:0007669"/>
    <property type="project" value="UniProtKB-EC"/>
</dbReference>
<name>A0ABD4Q6L2_MYCTX</name>
<dbReference type="InterPro" id="IPR038110">
    <property type="entry name" value="TD_ACT-like_sf"/>
</dbReference>
<dbReference type="EMBL" id="JAGIZI010000487">
    <property type="protein sequence ID" value="MBP0685735.1"/>
    <property type="molecule type" value="Genomic_DNA"/>
</dbReference>
<comment type="pathway">
    <text evidence="5">Amino-acid biosynthesis.</text>
</comment>
<organism evidence="7 8">
    <name type="scientific">Mycobacterium tuberculosis</name>
    <dbReference type="NCBI Taxonomy" id="1773"/>
    <lineage>
        <taxon>Bacteria</taxon>
        <taxon>Bacillati</taxon>
        <taxon>Actinomycetota</taxon>
        <taxon>Actinomycetes</taxon>
        <taxon>Mycobacteriales</taxon>
        <taxon>Mycobacteriaceae</taxon>
        <taxon>Mycobacterium</taxon>
        <taxon>Mycobacterium tuberculosis complex</taxon>
    </lineage>
</organism>
<dbReference type="PANTHER" id="PTHR48078">
    <property type="entry name" value="THREONINE DEHYDRATASE, MITOCHONDRIAL-RELATED"/>
    <property type="match status" value="1"/>
</dbReference>
<feature type="non-terminal residue" evidence="7">
    <location>
        <position position="1"/>
    </location>
</feature>
<dbReference type="Proteomes" id="UP000671119">
    <property type="component" value="Unassembled WGS sequence"/>
</dbReference>
<sequence length="82" mass="9218">AYAAREKLKNQHLVAIACGANMNFDRLRFVAERAEVGEAREAIFAVTIPEERGSFKRFCEQVGTRSVTEFNYRIADTGVAHI</sequence>
<dbReference type="InterPro" id="IPR045865">
    <property type="entry name" value="ACT-like_dom_sf"/>
</dbReference>
<gene>
    <name evidence="7" type="ORF">J8J21_22070</name>
</gene>
<dbReference type="InterPro" id="IPR001721">
    <property type="entry name" value="TD_ACT-like"/>
</dbReference>
<feature type="non-terminal residue" evidence="7">
    <location>
        <position position="82"/>
    </location>
</feature>
<dbReference type="Gene3D" id="3.40.1020.10">
    <property type="entry name" value="Biosynthetic Threonine Deaminase, Domain 3"/>
    <property type="match status" value="1"/>
</dbReference>
<evidence type="ECO:0000256" key="5">
    <source>
        <dbReference type="ARBA" id="ARBA00029440"/>
    </source>
</evidence>
<keyword evidence="2" id="KW-0028">Amino-acid biosynthesis</keyword>
<feature type="domain" description="ACT-like" evidence="6">
    <location>
        <begin position="42"/>
        <end position="82"/>
    </location>
</feature>
<dbReference type="AlphaFoldDB" id="A0ABD4Q6L2"/>
<dbReference type="SUPFAM" id="SSF55021">
    <property type="entry name" value="ACT-like"/>
    <property type="match status" value="1"/>
</dbReference>
<evidence type="ECO:0000256" key="3">
    <source>
        <dbReference type="ARBA" id="ARBA00022898"/>
    </source>
</evidence>
<comment type="caution">
    <text evidence="7">The sequence shown here is derived from an EMBL/GenBank/DDBJ whole genome shotgun (WGS) entry which is preliminary data.</text>
</comment>
<dbReference type="GO" id="GO:0008652">
    <property type="term" value="P:amino acid biosynthetic process"/>
    <property type="evidence" value="ECO:0007669"/>
    <property type="project" value="UniProtKB-KW"/>
</dbReference>
<evidence type="ECO:0000256" key="2">
    <source>
        <dbReference type="ARBA" id="ARBA00022605"/>
    </source>
</evidence>
<evidence type="ECO:0000313" key="7">
    <source>
        <dbReference type="EMBL" id="MBP0685735.1"/>
    </source>
</evidence>
<accession>A0ABD4Q6L2</accession>